<evidence type="ECO:0000256" key="7">
    <source>
        <dbReference type="ARBA" id="ARBA00023004"/>
    </source>
</evidence>
<evidence type="ECO:0000313" key="11">
    <source>
        <dbReference type="EMBL" id="TFW31789.1"/>
    </source>
</evidence>
<dbReference type="InterPro" id="IPR017938">
    <property type="entry name" value="Riboflavin_synthase-like_b-brl"/>
</dbReference>
<dbReference type="Gene3D" id="3.10.20.30">
    <property type="match status" value="1"/>
</dbReference>
<dbReference type="InterPro" id="IPR012675">
    <property type="entry name" value="Beta-grasp_dom_sf"/>
</dbReference>
<comment type="cofactor">
    <cofactor evidence="1">
        <name>FMN</name>
        <dbReference type="ChEBI" id="CHEBI:58210"/>
    </cofactor>
</comment>
<keyword evidence="4" id="KW-0001">2Fe-2S</keyword>
<keyword evidence="7" id="KW-0408">Iron</keyword>
<dbReference type="Gene3D" id="3.40.50.80">
    <property type="entry name" value="Nucleotide-binding domain of ferredoxin-NADP reductase (FNR) module"/>
    <property type="match status" value="1"/>
</dbReference>
<accession>A0A4Y9SY58</accession>
<feature type="domain" description="2Fe-2S ferredoxin-type" evidence="9">
    <location>
        <begin position="232"/>
        <end position="317"/>
    </location>
</feature>
<keyword evidence="3" id="KW-0288">FMN</keyword>
<evidence type="ECO:0000313" key="12">
    <source>
        <dbReference type="Proteomes" id="UP000297258"/>
    </source>
</evidence>
<name>A0A4Y9SY58_9BURK</name>
<dbReference type="SUPFAM" id="SSF63380">
    <property type="entry name" value="Riboflavin synthase domain-like"/>
    <property type="match status" value="1"/>
</dbReference>
<dbReference type="InterPro" id="IPR001041">
    <property type="entry name" value="2Fe-2S_ferredoxin-type"/>
</dbReference>
<dbReference type="Proteomes" id="UP000297258">
    <property type="component" value="Unassembled WGS sequence"/>
</dbReference>
<evidence type="ECO:0000259" key="10">
    <source>
        <dbReference type="PROSITE" id="PS51384"/>
    </source>
</evidence>
<dbReference type="AlphaFoldDB" id="A0A4Y9SY58"/>
<dbReference type="CDD" id="cd06185">
    <property type="entry name" value="PDR_like"/>
    <property type="match status" value="1"/>
</dbReference>
<keyword evidence="12" id="KW-1185">Reference proteome</keyword>
<evidence type="ECO:0000256" key="3">
    <source>
        <dbReference type="ARBA" id="ARBA00022643"/>
    </source>
</evidence>
<dbReference type="GO" id="GO:0016491">
    <property type="term" value="F:oxidoreductase activity"/>
    <property type="evidence" value="ECO:0007669"/>
    <property type="project" value="UniProtKB-KW"/>
</dbReference>
<keyword evidence="5" id="KW-0479">Metal-binding</keyword>
<dbReference type="PROSITE" id="PS51384">
    <property type="entry name" value="FAD_FR"/>
    <property type="match status" value="1"/>
</dbReference>
<keyword evidence="6" id="KW-0560">Oxidoreductase</keyword>
<dbReference type="EMBL" id="SPUM01000081">
    <property type="protein sequence ID" value="TFW31789.1"/>
    <property type="molecule type" value="Genomic_DNA"/>
</dbReference>
<organism evidence="11 12">
    <name type="scientific">Massilia horti</name>
    <dbReference type="NCBI Taxonomy" id="2562153"/>
    <lineage>
        <taxon>Bacteria</taxon>
        <taxon>Pseudomonadati</taxon>
        <taxon>Pseudomonadota</taxon>
        <taxon>Betaproteobacteria</taxon>
        <taxon>Burkholderiales</taxon>
        <taxon>Oxalobacteraceae</taxon>
        <taxon>Telluria group</taxon>
        <taxon>Massilia</taxon>
    </lineage>
</organism>
<dbReference type="InterPro" id="IPR036010">
    <property type="entry name" value="2Fe-2S_ferredoxin-like_sf"/>
</dbReference>
<dbReference type="InterPro" id="IPR039261">
    <property type="entry name" value="FNR_nucleotide-bd"/>
</dbReference>
<dbReference type="OrthoDB" id="544091at2"/>
<dbReference type="SUPFAM" id="SSF52343">
    <property type="entry name" value="Ferredoxin reductase-like, C-terminal NADP-linked domain"/>
    <property type="match status" value="1"/>
</dbReference>
<dbReference type="PROSITE" id="PS00197">
    <property type="entry name" value="2FE2S_FER_1"/>
    <property type="match status" value="1"/>
</dbReference>
<dbReference type="InterPro" id="IPR017927">
    <property type="entry name" value="FAD-bd_FR_type"/>
</dbReference>
<evidence type="ECO:0000256" key="4">
    <source>
        <dbReference type="ARBA" id="ARBA00022714"/>
    </source>
</evidence>
<comment type="caution">
    <text evidence="11">The sequence shown here is derived from an EMBL/GenBank/DDBJ whole genome shotgun (WGS) entry which is preliminary data.</text>
</comment>
<proteinExistence type="predicted"/>
<dbReference type="SUPFAM" id="SSF54292">
    <property type="entry name" value="2Fe-2S ferredoxin-like"/>
    <property type="match status" value="1"/>
</dbReference>
<evidence type="ECO:0000256" key="1">
    <source>
        <dbReference type="ARBA" id="ARBA00001917"/>
    </source>
</evidence>
<dbReference type="PANTHER" id="PTHR47354">
    <property type="entry name" value="NADH OXIDOREDUCTASE HCR"/>
    <property type="match status" value="1"/>
</dbReference>
<feature type="domain" description="FAD-binding FR-type" evidence="10">
    <location>
        <begin position="2"/>
        <end position="105"/>
    </location>
</feature>
<dbReference type="CDD" id="cd00207">
    <property type="entry name" value="fer2"/>
    <property type="match status" value="1"/>
</dbReference>
<evidence type="ECO:0000256" key="5">
    <source>
        <dbReference type="ARBA" id="ARBA00022723"/>
    </source>
</evidence>
<dbReference type="PANTHER" id="PTHR47354:SF1">
    <property type="entry name" value="CARNITINE MONOOXYGENASE REDUCTASE SUBUNIT"/>
    <property type="match status" value="1"/>
</dbReference>
<sequence length="317" mass="34467">MNQTLRVRVNRIERLADGIKRFTLKRSDGLDLPAFESGSHVVVHLDGGRIRNAYSLTSELGNLGHYQICVRREEASRGGSRLMHETLREGDELQIGLPANLFGLHPGEGKHVLIAGGIGITPFMTHIQALARRNASFELHYCFRNRGAAACLDTLSGLLGPDQLHLYESDEGTLLDVATLIAAQPGDAHVYVCGPQPLNDAVVAAARSAGWDSARIHYEQFRNEVDATGGAFDVTLSKSGMTLHVGPDDTLLRVIEKAGIKVDCMCREGICGTCETAIIDGLADHRDNYLSDDEKAAQKTIMLCVSRCLGPRLVLDL</sequence>
<keyword evidence="2" id="KW-0285">Flavoprotein</keyword>
<dbReference type="GO" id="GO:0051537">
    <property type="term" value="F:2 iron, 2 sulfur cluster binding"/>
    <property type="evidence" value="ECO:0007669"/>
    <property type="project" value="UniProtKB-KW"/>
</dbReference>
<gene>
    <name evidence="11" type="ORF">E4O92_12650</name>
</gene>
<dbReference type="PROSITE" id="PS51085">
    <property type="entry name" value="2FE2S_FER_2"/>
    <property type="match status" value="1"/>
</dbReference>
<dbReference type="PRINTS" id="PR00409">
    <property type="entry name" value="PHDIOXRDTASE"/>
</dbReference>
<dbReference type="Gene3D" id="2.40.30.10">
    <property type="entry name" value="Translation factors"/>
    <property type="match status" value="1"/>
</dbReference>
<dbReference type="InterPro" id="IPR006058">
    <property type="entry name" value="2Fe2S_fd_BS"/>
</dbReference>
<protein>
    <submittedName>
        <fullName evidence="11">Oxidoreductase</fullName>
    </submittedName>
</protein>
<dbReference type="InterPro" id="IPR050415">
    <property type="entry name" value="MRET"/>
</dbReference>
<dbReference type="InterPro" id="IPR054582">
    <property type="entry name" value="DmmA-like_N"/>
</dbReference>
<dbReference type="Pfam" id="PF00111">
    <property type="entry name" value="Fer2"/>
    <property type="match status" value="1"/>
</dbReference>
<reference evidence="11 12" key="1">
    <citation type="submission" date="2019-03" db="EMBL/GenBank/DDBJ databases">
        <title>Draft genome of Massilia hortus sp. nov., a novel bacterial species of the Oxalobacteraceae family.</title>
        <authorList>
            <person name="Peta V."/>
            <person name="Raths R."/>
            <person name="Bucking H."/>
        </authorList>
    </citation>
    <scope>NUCLEOTIDE SEQUENCE [LARGE SCALE GENOMIC DNA]</scope>
    <source>
        <strain evidence="11 12">ONC3</strain>
    </source>
</reference>
<dbReference type="Pfam" id="PF22290">
    <property type="entry name" value="DmmA-like_N"/>
    <property type="match status" value="1"/>
</dbReference>
<evidence type="ECO:0000256" key="8">
    <source>
        <dbReference type="ARBA" id="ARBA00023014"/>
    </source>
</evidence>
<evidence type="ECO:0000259" key="9">
    <source>
        <dbReference type="PROSITE" id="PS51085"/>
    </source>
</evidence>
<evidence type="ECO:0000256" key="2">
    <source>
        <dbReference type="ARBA" id="ARBA00022630"/>
    </source>
</evidence>
<dbReference type="RefSeq" id="WP_135190129.1">
    <property type="nucleotide sequence ID" value="NZ_SPUM01000081.1"/>
</dbReference>
<dbReference type="GO" id="GO:0046872">
    <property type="term" value="F:metal ion binding"/>
    <property type="evidence" value="ECO:0007669"/>
    <property type="project" value="UniProtKB-KW"/>
</dbReference>
<keyword evidence="8" id="KW-0411">Iron-sulfur</keyword>
<evidence type="ECO:0000256" key="6">
    <source>
        <dbReference type="ARBA" id="ARBA00023002"/>
    </source>
</evidence>